<dbReference type="RefSeq" id="WP_116591876.1">
    <property type="nucleotide sequence ID" value="NZ_MZGS01000020.1"/>
</dbReference>
<organism evidence="1 2">
    <name type="scientific">Methanobrevibacter thaueri</name>
    <dbReference type="NCBI Taxonomy" id="190975"/>
    <lineage>
        <taxon>Archaea</taxon>
        <taxon>Methanobacteriati</taxon>
        <taxon>Methanobacteriota</taxon>
        <taxon>Methanomada group</taxon>
        <taxon>Methanobacteria</taxon>
        <taxon>Methanobacteriales</taxon>
        <taxon>Methanobacteriaceae</taxon>
        <taxon>Methanobrevibacter</taxon>
    </lineage>
</organism>
<protein>
    <submittedName>
        <fullName evidence="1">Uncharacterized protein</fullName>
    </submittedName>
</protein>
<evidence type="ECO:0000313" key="1">
    <source>
        <dbReference type="EMBL" id="PWB87348.1"/>
    </source>
</evidence>
<gene>
    <name evidence="1" type="ORF">MBBTH_09130</name>
</gene>
<reference evidence="1 2" key="1">
    <citation type="submission" date="2017-03" db="EMBL/GenBank/DDBJ databases">
        <title>Genome sequence of Methanobrevibacter thaueri.</title>
        <authorList>
            <person name="Poehlein A."/>
            <person name="Seedorf H."/>
            <person name="Daniel R."/>
        </authorList>
    </citation>
    <scope>NUCLEOTIDE SEQUENCE [LARGE SCALE GENOMIC DNA]</scope>
    <source>
        <strain evidence="1 2">DSM 11995</strain>
    </source>
</reference>
<name>A0A315XNB0_9EURY</name>
<comment type="caution">
    <text evidence="1">The sequence shown here is derived from an EMBL/GenBank/DDBJ whole genome shotgun (WGS) entry which is preliminary data.</text>
</comment>
<dbReference type="OrthoDB" id="78148at2157"/>
<dbReference type="Proteomes" id="UP000251717">
    <property type="component" value="Unassembled WGS sequence"/>
</dbReference>
<dbReference type="EMBL" id="MZGS01000020">
    <property type="protein sequence ID" value="PWB87348.1"/>
    <property type="molecule type" value="Genomic_DNA"/>
</dbReference>
<proteinExistence type="predicted"/>
<sequence length="175" mass="20964">MNEEYLELRKELIRKTFKDKRKIKCRTPEDVRMLDDDVYPGGEIFTTEDGEFIDLEFQINDFDEVELAKYVGFAESLYEKHHKKISIYIICPKNIDVYVKELPIKSKADFTIKLYCSQEDPCRIILDIINEKIKSKQPLDSEDIRIVEMLPEMCEKKDRMYYRVESLKILNRYVT</sequence>
<accession>A0A315XNB0</accession>
<keyword evidence="2" id="KW-1185">Reference proteome</keyword>
<evidence type="ECO:0000313" key="2">
    <source>
        <dbReference type="Proteomes" id="UP000251717"/>
    </source>
</evidence>
<dbReference type="AlphaFoldDB" id="A0A315XNB0"/>